<dbReference type="eggNOG" id="COG1943">
    <property type="taxonomic scope" value="Bacteria"/>
</dbReference>
<feature type="domain" description="Transposase IS200-like" evidence="1">
    <location>
        <begin position="10"/>
        <end position="151"/>
    </location>
</feature>
<dbReference type="InterPro" id="IPR002686">
    <property type="entry name" value="Transposase_17"/>
</dbReference>
<dbReference type="PANTHER" id="PTHR34322">
    <property type="entry name" value="TRANSPOSASE, Y1_TNP DOMAIN-CONTAINING"/>
    <property type="match status" value="1"/>
</dbReference>
<dbReference type="RefSeq" id="WP_024565352.1">
    <property type="nucleotide sequence ID" value="NZ_CP007547.1"/>
</dbReference>
<dbReference type="AlphaFoldDB" id="A0A077EL53"/>
<accession>A0A077EL53</accession>
<organism evidence="2 3">
    <name type="scientific">Elizabethkingia anophelis NUHP1</name>
    <dbReference type="NCBI Taxonomy" id="1338011"/>
    <lineage>
        <taxon>Bacteria</taxon>
        <taxon>Pseudomonadati</taxon>
        <taxon>Bacteroidota</taxon>
        <taxon>Flavobacteriia</taxon>
        <taxon>Flavobacteriales</taxon>
        <taxon>Weeksellaceae</taxon>
        <taxon>Elizabethkingia</taxon>
    </lineage>
</organism>
<reference evidence="2" key="1">
    <citation type="journal article" date="2013" name="Lancet">
        <title>First case of E anophelis outbreak in an intensive-care unit.</title>
        <authorList>
            <person name="Teo J."/>
            <person name="Tan S.Y."/>
            <person name="Tay M."/>
            <person name="Ding Y."/>
            <person name="Kjelleberg S."/>
            <person name="Givskov M."/>
            <person name="Lin R.T."/>
            <person name="Yang L."/>
        </authorList>
    </citation>
    <scope>NUCLEOTIDE SEQUENCE [LARGE SCALE GENOMIC DNA]</scope>
    <source>
        <strain evidence="2">NUHP1</strain>
    </source>
</reference>
<name>A0A077EL53_9FLAO</name>
<dbReference type="GO" id="GO:0004803">
    <property type="term" value="F:transposase activity"/>
    <property type="evidence" value="ECO:0007669"/>
    <property type="project" value="InterPro"/>
</dbReference>
<proteinExistence type="predicted"/>
<dbReference type="SUPFAM" id="SSF143422">
    <property type="entry name" value="Transposase IS200-like"/>
    <property type="match status" value="1"/>
</dbReference>
<dbReference type="GO" id="GO:0006313">
    <property type="term" value="P:DNA transposition"/>
    <property type="evidence" value="ECO:0007669"/>
    <property type="project" value="InterPro"/>
</dbReference>
<gene>
    <name evidence="2" type="ORF">BD94_3438</name>
</gene>
<dbReference type="EMBL" id="CP007547">
    <property type="protein sequence ID" value="AIL47213.1"/>
    <property type="molecule type" value="Genomic_DNA"/>
</dbReference>
<sequence length="209" mass="24891">MTDIRTLPIEPDKFYHIYNRGVNGNVIFKTDSNYHFFLKKISENLLTVCDIYVYTLLPNHFHLLVKIKSEERLKSLVKVPNLDKADLVEKKGLHSPQNIFSKQFSKVFNFYSQAFNKMYSRHGALIESPFKRKYIDSDDYLIRTILYIHQNPQNHAIVDDFKNYKYSSYLKFLDETETFLSRNETLDLFNGKENFVFCHKKESDLEDFD</sequence>
<dbReference type="HOGENOM" id="CLU_068226_4_1_10"/>
<dbReference type="SMART" id="SM01321">
    <property type="entry name" value="Y1_Tnp"/>
    <property type="match status" value="1"/>
</dbReference>
<dbReference type="Proteomes" id="UP000028933">
    <property type="component" value="Chromosome"/>
</dbReference>
<reference evidence="2" key="2">
    <citation type="journal article" date="2015" name="Genome Biol. Evol.">
        <title>Complete Genome Sequence and Transcriptomic Analysis of the Novel Pathogen Elizabethkingia anophelis in Response to Oxidative Stress.</title>
        <authorList>
            <person name="Li Y."/>
            <person name="Liu Y."/>
            <person name="Chew S.C."/>
            <person name="Tay M."/>
            <person name="Salido M.M."/>
            <person name="Teo J."/>
            <person name="Lauro F.M."/>
            <person name="Givskov M."/>
            <person name="Yang L."/>
        </authorList>
    </citation>
    <scope>NUCLEOTIDE SEQUENCE</scope>
    <source>
        <strain evidence="2">NUHP1</strain>
    </source>
</reference>
<dbReference type="InterPro" id="IPR036515">
    <property type="entry name" value="Transposase_17_sf"/>
</dbReference>
<dbReference type="KEGG" id="eao:BD94_3438"/>
<protein>
    <recommendedName>
        <fullName evidence="1">Transposase IS200-like domain-containing protein</fullName>
    </recommendedName>
</protein>
<dbReference type="GO" id="GO:0003677">
    <property type="term" value="F:DNA binding"/>
    <property type="evidence" value="ECO:0007669"/>
    <property type="project" value="InterPro"/>
</dbReference>
<evidence type="ECO:0000313" key="3">
    <source>
        <dbReference type="Proteomes" id="UP000028933"/>
    </source>
</evidence>
<evidence type="ECO:0000313" key="2">
    <source>
        <dbReference type="EMBL" id="AIL47213.1"/>
    </source>
</evidence>
<dbReference type="Gene3D" id="3.30.70.1290">
    <property type="entry name" value="Transposase IS200-like"/>
    <property type="match status" value="1"/>
</dbReference>
<dbReference type="STRING" id="1338011.BD94_3438"/>
<evidence type="ECO:0000259" key="1">
    <source>
        <dbReference type="SMART" id="SM01321"/>
    </source>
</evidence>
<dbReference type="PANTHER" id="PTHR34322:SF2">
    <property type="entry name" value="TRANSPOSASE IS200-LIKE DOMAIN-CONTAINING PROTEIN"/>
    <property type="match status" value="1"/>
</dbReference>